<dbReference type="AlphaFoldDB" id="X1H943"/>
<dbReference type="Gene3D" id="3.40.50.280">
    <property type="entry name" value="Cobalamin-binding domain"/>
    <property type="match status" value="1"/>
</dbReference>
<reference evidence="1" key="1">
    <citation type="journal article" date="2014" name="Front. Microbiol.">
        <title>High frequency of phylogenetically diverse reductive dehalogenase-homologous genes in deep subseafloor sedimentary metagenomes.</title>
        <authorList>
            <person name="Kawai M."/>
            <person name="Futagami T."/>
            <person name="Toyoda A."/>
            <person name="Takaki Y."/>
            <person name="Nishi S."/>
            <person name="Hori S."/>
            <person name="Arai W."/>
            <person name="Tsubouchi T."/>
            <person name="Morono Y."/>
            <person name="Uchiyama I."/>
            <person name="Ito T."/>
            <person name="Fujiyama A."/>
            <person name="Inagaki F."/>
            <person name="Takami H."/>
        </authorList>
    </citation>
    <scope>NUCLEOTIDE SEQUENCE</scope>
    <source>
        <strain evidence="1">Expedition CK06-06</strain>
    </source>
</reference>
<name>X1H943_9ZZZZ</name>
<evidence type="ECO:0000313" key="1">
    <source>
        <dbReference type="EMBL" id="GAH50369.1"/>
    </source>
</evidence>
<proteinExistence type="predicted"/>
<dbReference type="EMBL" id="BARU01015292">
    <property type="protein sequence ID" value="GAH50369.1"/>
    <property type="molecule type" value="Genomic_DNA"/>
</dbReference>
<organism evidence="1">
    <name type="scientific">marine sediment metagenome</name>
    <dbReference type="NCBI Taxonomy" id="412755"/>
    <lineage>
        <taxon>unclassified sequences</taxon>
        <taxon>metagenomes</taxon>
        <taxon>ecological metagenomes</taxon>
    </lineage>
</organism>
<sequence>VGGPHASLRGEKILAECQNIDIAVSGEAELDIVDIINNPLKRFYDLGVVEDIDKCPIPDRSFIRHLKYTTFSGIWVGDSTSMKWIRGCQWRKCTFC</sequence>
<gene>
    <name evidence="1" type="ORF">S03H2_26399</name>
</gene>
<comment type="caution">
    <text evidence="1">The sequence shown here is derived from an EMBL/GenBank/DDBJ whole genome shotgun (WGS) entry which is preliminary data.</text>
</comment>
<evidence type="ECO:0008006" key="2">
    <source>
        <dbReference type="Google" id="ProtNLM"/>
    </source>
</evidence>
<accession>X1H943</accession>
<feature type="non-terminal residue" evidence="1">
    <location>
        <position position="1"/>
    </location>
</feature>
<protein>
    <recommendedName>
        <fullName evidence="2">B12-binding domain-containing protein</fullName>
    </recommendedName>
</protein>